<dbReference type="RefSeq" id="WP_379566951.1">
    <property type="nucleotide sequence ID" value="NZ_JBHSQK010000039.1"/>
</dbReference>
<keyword evidence="3" id="KW-1185">Reference proteome</keyword>
<dbReference type="EMBL" id="JBHSQK010000039">
    <property type="protein sequence ID" value="MFC5949808.1"/>
    <property type="molecule type" value="Genomic_DNA"/>
</dbReference>
<name>A0ABW1I843_9PSEU</name>
<comment type="caution">
    <text evidence="2">The sequence shown here is derived from an EMBL/GenBank/DDBJ whole genome shotgun (WGS) entry which is preliminary data.</text>
</comment>
<accession>A0ABW1I843</accession>
<feature type="region of interest" description="Disordered" evidence="1">
    <location>
        <begin position="106"/>
        <end position="134"/>
    </location>
</feature>
<gene>
    <name evidence="2" type="ORF">ACFQH9_16165</name>
</gene>
<evidence type="ECO:0000313" key="2">
    <source>
        <dbReference type="EMBL" id="MFC5949808.1"/>
    </source>
</evidence>
<sequence length="134" mass="14670">MLWSNRVVELHLREGGELGGAFVEMRANFLTLAGHHRTAVMLYSAARAQRDREGLAWRSAPETATLLERARTALGPREYERAWREGEGPTLGEVVHVAVDLDGLEPPGHGEVLPLGSTGSQVRTSDRRSGACTR</sequence>
<protein>
    <submittedName>
        <fullName evidence="2">Uncharacterized protein</fullName>
    </submittedName>
</protein>
<evidence type="ECO:0000313" key="3">
    <source>
        <dbReference type="Proteomes" id="UP001596119"/>
    </source>
</evidence>
<evidence type="ECO:0000256" key="1">
    <source>
        <dbReference type="SAM" id="MobiDB-lite"/>
    </source>
</evidence>
<dbReference type="Proteomes" id="UP001596119">
    <property type="component" value="Unassembled WGS sequence"/>
</dbReference>
<feature type="compositionally biased region" description="Basic and acidic residues" evidence="1">
    <location>
        <begin position="124"/>
        <end position="134"/>
    </location>
</feature>
<proteinExistence type="predicted"/>
<reference evidence="3" key="1">
    <citation type="journal article" date="2019" name="Int. J. Syst. Evol. Microbiol.">
        <title>The Global Catalogue of Microorganisms (GCM) 10K type strain sequencing project: providing services to taxonomists for standard genome sequencing and annotation.</title>
        <authorList>
            <consortium name="The Broad Institute Genomics Platform"/>
            <consortium name="The Broad Institute Genome Sequencing Center for Infectious Disease"/>
            <person name="Wu L."/>
            <person name="Ma J."/>
        </authorList>
    </citation>
    <scope>NUCLEOTIDE SEQUENCE [LARGE SCALE GENOMIC DNA]</scope>
    <source>
        <strain evidence="3">CGMCC 4.7397</strain>
    </source>
</reference>
<organism evidence="2 3">
    <name type="scientific">Pseudonocardia lutea</name>
    <dbReference type="NCBI Taxonomy" id="2172015"/>
    <lineage>
        <taxon>Bacteria</taxon>
        <taxon>Bacillati</taxon>
        <taxon>Actinomycetota</taxon>
        <taxon>Actinomycetes</taxon>
        <taxon>Pseudonocardiales</taxon>
        <taxon>Pseudonocardiaceae</taxon>
        <taxon>Pseudonocardia</taxon>
    </lineage>
</organism>